<evidence type="ECO:0000256" key="7">
    <source>
        <dbReference type="ARBA" id="ARBA00022989"/>
    </source>
</evidence>
<keyword evidence="5" id="KW-1003">Cell membrane</keyword>
<dbReference type="GO" id="GO:0005886">
    <property type="term" value="C:plasma membrane"/>
    <property type="evidence" value="ECO:0007669"/>
    <property type="project" value="UniProtKB-SubCell"/>
</dbReference>
<dbReference type="InterPro" id="IPR045070">
    <property type="entry name" value="MATE_MepA-like"/>
</dbReference>
<feature type="transmembrane region" description="Helical" evidence="10">
    <location>
        <begin position="18"/>
        <end position="36"/>
    </location>
</feature>
<dbReference type="GO" id="GO:0046677">
    <property type="term" value="P:response to antibiotic"/>
    <property type="evidence" value="ECO:0007669"/>
    <property type="project" value="UniProtKB-KW"/>
</dbReference>
<comment type="similarity">
    <text evidence="2">Belongs to the multi antimicrobial extrusion (MATE) (TC 2.A.66.1) family. MepA subfamily.</text>
</comment>
<dbReference type="InterPro" id="IPR002528">
    <property type="entry name" value="MATE_fam"/>
</dbReference>
<dbReference type="PIRSF" id="PIRSF006603">
    <property type="entry name" value="DinF"/>
    <property type="match status" value="1"/>
</dbReference>
<keyword evidence="9" id="KW-0046">Antibiotic resistance</keyword>
<evidence type="ECO:0000256" key="3">
    <source>
        <dbReference type="ARBA" id="ARBA00022106"/>
    </source>
</evidence>
<dbReference type="NCBIfam" id="TIGR00797">
    <property type="entry name" value="matE"/>
    <property type="match status" value="1"/>
</dbReference>
<feature type="transmembrane region" description="Helical" evidence="10">
    <location>
        <begin position="323"/>
        <end position="345"/>
    </location>
</feature>
<dbReference type="KEGG" id="bhu:bhn_I2363"/>
<evidence type="ECO:0000256" key="1">
    <source>
        <dbReference type="ARBA" id="ARBA00004651"/>
    </source>
</evidence>
<feature type="transmembrane region" description="Helical" evidence="10">
    <location>
        <begin position="173"/>
        <end position="196"/>
    </location>
</feature>
<dbReference type="PANTHER" id="PTHR43823:SF3">
    <property type="entry name" value="MULTIDRUG EXPORT PROTEIN MEPA"/>
    <property type="match status" value="1"/>
</dbReference>
<keyword evidence="7 10" id="KW-1133">Transmembrane helix</keyword>
<dbReference type="InterPro" id="IPR051327">
    <property type="entry name" value="MATE_MepA_subfamily"/>
</dbReference>
<evidence type="ECO:0000256" key="9">
    <source>
        <dbReference type="ARBA" id="ARBA00023251"/>
    </source>
</evidence>
<evidence type="ECO:0000256" key="6">
    <source>
        <dbReference type="ARBA" id="ARBA00022692"/>
    </source>
</evidence>
<organism evidence="11 12">
    <name type="scientific">Butyrivibrio hungatei</name>
    <dbReference type="NCBI Taxonomy" id="185008"/>
    <lineage>
        <taxon>Bacteria</taxon>
        <taxon>Bacillati</taxon>
        <taxon>Bacillota</taxon>
        <taxon>Clostridia</taxon>
        <taxon>Lachnospirales</taxon>
        <taxon>Lachnospiraceae</taxon>
        <taxon>Butyrivibrio</taxon>
    </lineage>
</organism>
<feature type="transmembrane region" description="Helical" evidence="10">
    <location>
        <begin position="56"/>
        <end position="80"/>
    </location>
</feature>
<dbReference type="InterPro" id="IPR048279">
    <property type="entry name" value="MdtK-like"/>
</dbReference>
<keyword evidence="4" id="KW-0813">Transport</keyword>
<dbReference type="PANTHER" id="PTHR43823">
    <property type="entry name" value="SPORULATION PROTEIN YKVU"/>
    <property type="match status" value="1"/>
</dbReference>
<dbReference type="RefSeq" id="WP_071177002.1">
    <property type="nucleotide sequence ID" value="NZ_CP017831.1"/>
</dbReference>
<keyword evidence="8 10" id="KW-0472">Membrane</keyword>
<keyword evidence="6 10" id="KW-0812">Transmembrane</keyword>
<feature type="transmembrane region" description="Helical" evidence="10">
    <location>
        <begin position="101"/>
        <end position="124"/>
    </location>
</feature>
<dbReference type="Proteomes" id="UP000179284">
    <property type="component" value="Chromosome I"/>
</dbReference>
<feature type="transmembrane region" description="Helical" evidence="10">
    <location>
        <begin position="202"/>
        <end position="221"/>
    </location>
</feature>
<dbReference type="GO" id="GO:0015297">
    <property type="term" value="F:antiporter activity"/>
    <property type="evidence" value="ECO:0007669"/>
    <property type="project" value="InterPro"/>
</dbReference>
<dbReference type="GO" id="GO:0042910">
    <property type="term" value="F:xenobiotic transmembrane transporter activity"/>
    <property type="evidence" value="ECO:0007669"/>
    <property type="project" value="InterPro"/>
</dbReference>
<evidence type="ECO:0000313" key="12">
    <source>
        <dbReference type="Proteomes" id="UP000179284"/>
    </source>
</evidence>
<dbReference type="OrthoDB" id="9811110at2"/>
<evidence type="ECO:0000256" key="5">
    <source>
        <dbReference type="ARBA" id="ARBA00022475"/>
    </source>
</evidence>
<reference evidence="12" key="1">
    <citation type="submission" date="2016-10" db="EMBL/GenBank/DDBJ databases">
        <title>The complete genome sequence of the rumen bacterium Butyrivibrio hungatei MB2003.</title>
        <authorList>
            <person name="Palevich N."/>
            <person name="Kelly W.J."/>
            <person name="Leahy S.C."/>
            <person name="Altermann E."/>
            <person name="Rakonjac J."/>
            <person name="Attwood G.T."/>
        </authorList>
    </citation>
    <scope>NUCLEOTIDE SEQUENCE [LARGE SCALE GENOMIC DNA]</scope>
    <source>
        <strain evidence="12">MB2003</strain>
    </source>
</reference>
<protein>
    <recommendedName>
        <fullName evidence="3">Multidrug export protein MepA</fullName>
    </recommendedName>
</protein>
<dbReference type="EMBL" id="CP017831">
    <property type="protein sequence ID" value="AOZ97395.1"/>
    <property type="molecule type" value="Genomic_DNA"/>
</dbReference>
<name>A0A1D9P5F6_9FIRM</name>
<feature type="transmembrane region" description="Helical" evidence="10">
    <location>
        <begin position="405"/>
        <end position="423"/>
    </location>
</feature>
<evidence type="ECO:0000256" key="2">
    <source>
        <dbReference type="ARBA" id="ARBA00008417"/>
    </source>
</evidence>
<proteinExistence type="inferred from homology"/>
<evidence type="ECO:0000256" key="8">
    <source>
        <dbReference type="ARBA" id="ARBA00023136"/>
    </source>
</evidence>
<gene>
    <name evidence="11" type="ORF">bhn_I2363</name>
</gene>
<dbReference type="Pfam" id="PF01554">
    <property type="entry name" value="MatE"/>
    <property type="match status" value="2"/>
</dbReference>
<evidence type="ECO:0000256" key="10">
    <source>
        <dbReference type="SAM" id="Phobius"/>
    </source>
</evidence>
<evidence type="ECO:0000313" key="11">
    <source>
        <dbReference type="EMBL" id="AOZ97395.1"/>
    </source>
</evidence>
<keyword evidence="12" id="KW-1185">Reference proteome</keyword>
<comment type="subcellular location">
    <subcellularLocation>
        <location evidence="1">Cell membrane</location>
        <topology evidence="1">Multi-pass membrane protein</topology>
    </subcellularLocation>
</comment>
<feature type="transmembrane region" description="Helical" evidence="10">
    <location>
        <begin position="365"/>
        <end position="384"/>
    </location>
</feature>
<accession>A0A1D9P5F6</accession>
<dbReference type="AlphaFoldDB" id="A0A1D9P5F6"/>
<sequence length="451" mass="47931">MAVQNRREYLTTTPIPKLILSLSVPTIISMMVTAIYNTADTFFVARVSSDSAINTAATASVGLVFTVMALIQATGFFCGHGSGNYLSRMLGAGNHKEANEMASTGFALALILGVIFAIVGNIYVEPIARFLGATDSTMKFTQDYMRIILFGAPFMMAQFVINNQLRFQGSAVYAMVGLMCGAVMNMVLDPLLILGFHMEVRGAAIATVMGQCTSFIVLLIGTSKGENIKLSINNVHLNGHYLLEIVNGGAPSLFRQGMAAISTLILNRTAGALGADAAIAGMSVASRVMIMMASALIGFGQGYQPVCSFNYGAGLTKRVKEGFIFCVKYSTVFLILIGITCFSFAPDIISVFSKNPDAIKVGVAALRFQSVTLPLSGVIVISNMMLQSIGKGIKASIMASSRNGIFFIPMILILPMILGLTGVEMAQSCADVCAFALAIPLAHSELKKFVD</sequence>
<feature type="transmembrane region" description="Helical" evidence="10">
    <location>
        <begin position="144"/>
        <end position="161"/>
    </location>
</feature>
<dbReference type="CDD" id="cd13143">
    <property type="entry name" value="MATE_MepA_like"/>
    <property type="match status" value="1"/>
</dbReference>
<evidence type="ECO:0000256" key="4">
    <source>
        <dbReference type="ARBA" id="ARBA00022448"/>
    </source>
</evidence>